<name>T1KDC5_TETUR</name>
<feature type="transmembrane region" description="Helical" evidence="5">
    <location>
        <begin position="144"/>
        <end position="172"/>
    </location>
</feature>
<dbReference type="KEGG" id="tut:107363179"/>
<sequence>MEMSSKKMSSWRRFVDFVGLMKLDLCLLLFGIANNLQNVTVVQLAEDKKCINDLNLTISYCLTITEKHNTAENAQIILRHADDIKNWQFFIMNIPGTIVSGFLGYWLDKYPHYLKFMVLLTLFAETLQSIILLVNAYVFSLSSYAILFAYVPFALGGGMFLIYGACYTYVAWSTPPELLIVRFAIMEFVSMSAGFIGTYISGQILIMKPWVDGQARNYIGVLSLSTILLFTTLLLASVFKLKNMPVATPENAKRKLGHVIVDVFKVSRLKDLFAAFFKRRPNAGRVRLLLLVLSGTLCLGAFHGEETIGYQYAQRVYGWSAEKYSTLYSLLSIIPALATSLGPHVLKTCLGLSDSIIGILGTVSVFAMNLIHGVVLTPYGFIFTYIAGALHRISFVAFRSLISTMVDSNEAAKIFTLITVFDSYGALGSAFLYTRTFNATIQNNPGLTFIIAAIILTIPVATCVWLEVTRSKWEPKVSTEKDNIYGQKSLPDNTTNGNLHPPTTPSLMKIKNLTIMNVSNVSDKF</sequence>
<dbReference type="AlphaFoldDB" id="T1KDC5"/>
<feature type="transmembrane region" description="Helical" evidence="5">
    <location>
        <begin position="324"/>
        <end position="343"/>
    </location>
</feature>
<gene>
    <name evidence="6" type="primary">107363179</name>
</gene>
<reference evidence="6" key="2">
    <citation type="submission" date="2015-06" db="UniProtKB">
        <authorList>
            <consortium name="EnsemblMetazoa"/>
        </authorList>
    </citation>
    <scope>IDENTIFICATION</scope>
</reference>
<evidence type="ECO:0000256" key="4">
    <source>
        <dbReference type="ARBA" id="ARBA00023136"/>
    </source>
</evidence>
<dbReference type="Gene3D" id="1.20.1250.20">
    <property type="entry name" value="MFS general substrate transporter like domains"/>
    <property type="match status" value="1"/>
</dbReference>
<dbReference type="Proteomes" id="UP000015104">
    <property type="component" value="Unassembled WGS sequence"/>
</dbReference>
<feature type="transmembrane region" description="Helical" evidence="5">
    <location>
        <begin position="218"/>
        <end position="239"/>
    </location>
</feature>
<proteinExistence type="predicted"/>
<keyword evidence="4 5" id="KW-0472">Membrane</keyword>
<reference evidence="7" key="1">
    <citation type="submission" date="2011-08" db="EMBL/GenBank/DDBJ databases">
        <authorList>
            <person name="Rombauts S."/>
        </authorList>
    </citation>
    <scope>NUCLEOTIDE SEQUENCE</scope>
    <source>
        <strain evidence="7">London</strain>
    </source>
</reference>
<dbReference type="eggNOG" id="KOG2816">
    <property type="taxonomic scope" value="Eukaryota"/>
</dbReference>
<dbReference type="OrthoDB" id="6431684at2759"/>
<dbReference type="GO" id="GO:0016020">
    <property type="term" value="C:membrane"/>
    <property type="evidence" value="ECO:0007669"/>
    <property type="project" value="UniProtKB-SubCell"/>
</dbReference>
<evidence type="ECO:0000256" key="3">
    <source>
        <dbReference type="ARBA" id="ARBA00022989"/>
    </source>
</evidence>
<evidence type="ECO:0000256" key="2">
    <source>
        <dbReference type="ARBA" id="ARBA00022692"/>
    </source>
</evidence>
<protein>
    <recommendedName>
        <fullName evidence="8">Major facilitator superfamily (MFS) profile domain-containing protein</fullName>
    </recommendedName>
</protein>
<evidence type="ECO:0000313" key="6">
    <source>
        <dbReference type="EnsemblMetazoa" id="tetur09g02430.1"/>
    </source>
</evidence>
<keyword evidence="2 5" id="KW-0812">Transmembrane</keyword>
<feature type="transmembrane region" description="Helical" evidence="5">
    <location>
        <begin position="87"/>
        <end position="107"/>
    </location>
</feature>
<dbReference type="PANTHER" id="PTHR23507">
    <property type="entry name" value="ZGC:174356"/>
    <property type="match status" value="1"/>
</dbReference>
<dbReference type="HOGENOM" id="CLU_028365_0_0_1"/>
<feature type="transmembrane region" description="Helical" evidence="5">
    <location>
        <begin position="116"/>
        <end position="138"/>
    </location>
</feature>
<dbReference type="InterPro" id="IPR036259">
    <property type="entry name" value="MFS_trans_sf"/>
</dbReference>
<dbReference type="Pfam" id="PF07690">
    <property type="entry name" value="MFS_1"/>
    <property type="match status" value="1"/>
</dbReference>
<evidence type="ECO:0000313" key="7">
    <source>
        <dbReference type="Proteomes" id="UP000015104"/>
    </source>
</evidence>
<accession>T1KDC5</accession>
<dbReference type="InterPro" id="IPR011701">
    <property type="entry name" value="MFS"/>
</dbReference>
<feature type="transmembrane region" description="Helical" evidence="5">
    <location>
        <begin position="355"/>
        <end position="376"/>
    </location>
</feature>
<dbReference type="PANTHER" id="PTHR23507:SF1">
    <property type="entry name" value="FI18259P1-RELATED"/>
    <property type="match status" value="1"/>
</dbReference>
<dbReference type="SUPFAM" id="SSF103473">
    <property type="entry name" value="MFS general substrate transporter"/>
    <property type="match status" value="1"/>
</dbReference>
<dbReference type="EnsemblMetazoa" id="tetur09g02430.1">
    <property type="protein sequence ID" value="tetur09g02430.1"/>
    <property type="gene ID" value="tetur09g02430"/>
</dbReference>
<dbReference type="OMA" id="RRKICMT"/>
<evidence type="ECO:0000256" key="1">
    <source>
        <dbReference type="ARBA" id="ARBA00004141"/>
    </source>
</evidence>
<keyword evidence="7" id="KW-1185">Reference proteome</keyword>
<keyword evidence="3 5" id="KW-1133">Transmembrane helix</keyword>
<feature type="transmembrane region" description="Helical" evidence="5">
    <location>
        <begin position="414"/>
        <end position="434"/>
    </location>
</feature>
<comment type="subcellular location">
    <subcellularLocation>
        <location evidence="1">Membrane</location>
        <topology evidence="1">Multi-pass membrane protein</topology>
    </subcellularLocation>
</comment>
<evidence type="ECO:0000256" key="5">
    <source>
        <dbReference type="SAM" id="Phobius"/>
    </source>
</evidence>
<evidence type="ECO:0008006" key="8">
    <source>
        <dbReference type="Google" id="ProtNLM"/>
    </source>
</evidence>
<feature type="transmembrane region" description="Helical" evidence="5">
    <location>
        <begin position="184"/>
        <end position="206"/>
    </location>
</feature>
<organism evidence="6 7">
    <name type="scientific">Tetranychus urticae</name>
    <name type="common">Two-spotted spider mite</name>
    <dbReference type="NCBI Taxonomy" id="32264"/>
    <lineage>
        <taxon>Eukaryota</taxon>
        <taxon>Metazoa</taxon>
        <taxon>Ecdysozoa</taxon>
        <taxon>Arthropoda</taxon>
        <taxon>Chelicerata</taxon>
        <taxon>Arachnida</taxon>
        <taxon>Acari</taxon>
        <taxon>Acariformes</taxon>
        <taxon>Trombidiformes</taxon>
        <taxon>Prostigmata</taxon>
        <taxon>Eleutherengona</taxon>
        <taxon>Raphignathae</taxon>
        <taxon>Tetranychoidea</taxon>
        <taxon>Tetranychidae</taxon>
        <taxon>Tetranychus</taxon>
    </lineage>
</organism>
<dbReference type="GO" id="GO:0022857">
    <property type="term" value="F:transmembrane transporter activity"/>
    <property type="evidence" value="ECO:0007669"/>
    <property type="project" value="InterPro"/>
</dbReference>
<dbReference type="EMBL" id="CAEY01002011">
    <property type="status" value="NOT_ANNOTATED_CDS"/>
    <property type="molecule type" value="Genomic_DNA"/>
</dbReference>
<feature type="transmembrane region" description="Helical" evidence="5">
    <location>
        <begin position="286"/>
        <end position="304"/>
    </location>
</feature>
<feature type="transmembrane region" description="Helical" evidence="5">
    <location>
        <begin position="446"/>
        <end position="466"/>
    </location>
</feature>